<dbReference type="PANTHER" id="PTHR21261:SF6">
    <property type="entry name" value="BEATEN PATH IIA-RELATED"/>
    <property type="match status" value="1"/>
</dbReference>
<dbReference type="EMBL" id="ACPB03016199">
    <property type="status" value="NOT_ANNOTATED_CDS"/>
    <property type="molecule type" value="Genomic_DNA"/>
</dbReference>
<dbReference type="PANTHER" id="PTHR21261">
    <property type="entry name" value="BEAT PROTEIN"/>
    <property type="match status" value="1"/>
</dbReference>
<dbReference type="EnsemblMetazoa" id="RPRC007751-RA">
    <property type="protein sequence ID" value="RPRC007751-PA"/>
    <property type="gene ID" value="RPRC007751"/>
</dbReference>
<accession>T1HUN1</accession>
<dbReference type="AlphaFoldDB" id="T1HUN1"/>
<evidence type="ECO:0000313" key="2">
    <source>
        <dbReference type="Proteomes" id="UP000015103"/>
    </source>
</evidence>
<dbReference type="Proteomes" id="UP000015103">
    <property type="component" value="Unassembled WGS sequence"/>
</dbReference>
<dbReference type="EMBL" id="ACPB03016194">
    <property type="status" value="NOT_ANNOTATED_CDS"/>
    <property type="molecule type" value="Genomic_DNA"/>
</dbReference>
<dbReference type="EMBL" id="ACPB03016198">
    <property type="status" value="NOT_ANNOTATED_CDS"/>
    <property type="molecule type" value="Genomic_DNA"/>
</dbReference>
<proteinExistence type="predicted"/>
<dbReference type="HOGENOM" id="CLU_1284704_0_0_1"/>
<dbReference type="EMBL" id="ACPB03016195">
    <property type="status" value="NOT_ANNOTATED_CDS"/>
    <property type="molecule type" value="Genomic_DNA"/>
</dbReference>
<protein>
    <recommendedName>
        <fullName evidence="3">Ig-like domain-containing protein</fullName>
    </recommendedName>
</protein>
<dbReference type="STRING" id="13249.T1HUN1"/>
<dbReference type="eggNOG" id="ENOG502SU40">
    <property type="taxonomic scope" value="Eukaryota"/>
</dbReference>
<dbReference type="EMBL" id="ACPB03016197">
    <property type="status" value="NOT_ANNOTATED_CDS"/>
    <property type="molecule type" value="Genomic_DNA"/>
</dbReference>
<dbReference type="EMBL" id="ACPB03016196">
    <property type="status" value="NOT_ANNOTATED_CDS"/>
    <property type="molecule type" value="Genomic_DNA"/>
</dbReference>
<evidence type="ECO:0000313" key="1">
    <source>
        <dbReference type="EnsemblMetazoa" id="RPRC007751-PA"/>
    </source>
</evidence>
<sequence>MSKHEVHEVNTMLSNFPCEFDNLPGAWCLNNVSIFIHPPAVERDKEATLHCQYDLQGAPLYAVKWYRGFREFYRYSPNDNPRIKIFPYEGINVDVQSQGNGGGSLPSGGSDQSTRKGSVNCVIKRIPFSIHPVSTVAGRGQELEVRLSIQDDEEEEDEAEERKLVRIDGARRGGYIGGGEPAEWFHPRRKAGYVKAKQKGGPPSLTRDLNVSIAN</sequence>
<dbReference type="VEuPathDB" id="VectorBase:RPRC007751"/>
<evidence type="ECO:0008006" key="3">
    <source>
        <dbReference type="Google" id="ProtNLM"/>
    </source>
</evidence>
<reference evidence="1" key="1">
    <citation type="submission" date="2015-05" db="UniProtKB">
        <authorList>
            <consortium name="EnsemblMetazoa"/>
        </authorList>
    </citation>
    <scope>IDENTIFICATION</scope>
</reference>
<name>T1HUN1_RHOPR</name>
<keyword evidence="2" id="KW-1185">Reference proteome</keyword>
<dbReference type="InParanoid" id="T1HUN1"/>
<organism evidence="1 2">
    <name type="scientific">Rhodnius prolixus</name>
    <name type="common">Triatomid bug</name>
    <dbReference type="NCBI Taxonomy" id="13249"/>
    <lineage>
        <taxon>Eukaryota</taxon>
        <taxon>Metazoa</taxon>
        <taxon>Ecdysozoa</taxon>
        <taxon>Arthropoda</taxon>
        <taxon>Hexapoda</taxon>
        <taxon>Insecta</taxon>
        <taxon>Pterygota</taxon>
        <taxon>Neoptera</taxon>
        <taxon>Paraneoptera</taxon>
        <taxon>Hemiptera</taxon>
        <taxon>Heteroptera</taxon>
        <taxon>Panheteroptera</taxon>
        <taxon>Cimicomorpha</taxon>
        <taxon>Reduviidae</taxon>
        <taxon>Triatominae</taxon>
        <taxon>Rhodnius</taxon>
    </lineage>
</organism>